<comment type="subcellular location">
    <subcellularLocation>
        <location evidence="1">Membrane</location>
        <topology evidence="1">Multi-pass membrane protein</topology>
    </subcellularLocation>
</comment>
<keyword evidence="3 6" id="KW-1133">Transmembrane helix</keyword>
<dbReference type="PANTHER" id="PTHR11132">
    <property type="entry name" value="SOLUTE CARRIER FAMILY 35"/>
    <property type="match status" value="1"/>
</dbReference>
<accession>A0AAV0BHY3</accession>
<evidence type="ECO:0000313" key="8">
    <source>
        <dbReference type="EMBL" id="CAH7686165.1"/>
    </source>
</evidence>
<keyword evidence="2 6" id="KW-0812">Transmembrane</keyword>
<reference evidence="8" key="1">
    <citation type="submission" date="2022-06" db="EMBL/GenBank/DDBJ databases">
        <authorList>
            <consortium name="SYNGENTA / RWTH Aachen University"/>
        </authorList>
    </citation>
    <scope>NUCLEOTIDE SEQUENCE</scope>
</reference>
<feature type="transmembrane region" description="Helical" evidence="6">
    <location>
        <begin position="218"/>
        <end position="237"/>
    </location>
</feature>
<evidence type="ECO:0000256" key="1">
    <source>
        <dbReference type="ARBA" id="ARBA00004141"/>
    </source>
</evidence>
<sequence>MFRTILSNRINQMGAMEMRVFGSNRSESQRPDEDDVLVEGEESDGYRNQEPHHHHHHQEKGHNHSITITTITEPSSDRQHSDSQPDQRNFPTWLIISLWIILSSIVIFYNSFILNQLSFSYPITLTTLHLGFQTLITQLLIRFQTSYQRHSRSDRQNYQRLPNKNSSSSSTDPHRNSSIDSDDHPSDDRNHSQSEPEQEVGIEMSLRVFRRMIFWKKILPISILFSVSLVLSNAVYLYLSVSFIQMIKAASPVAVLLTLILFGLQSPSFYLISIVLLISFGIGLASYGEVRFNLIGFIIQIVAILVEANRVVLIQILLGTGISPLNSLYLFAPVCFMINLSLILPLEGLVAIRSIKDLGLPIIISNSILTFLLNLSSVYLIQCSSLVLSLSKVLKDLILIISSNQIMLLLKLFHKNGSSTGLSGNGGGIEGEVEKGGAGEGLNVIQWVGYIIALVGLILYKRGL</sequence>
<organism evidence="8 9">
    <name type="scientific">Phakopsora pachyrhizi</name>
    <name type="common">Asian soybean rust disease fungus</name>
    <dbReference type="NCBI Taxonomy" id="170000"/>
    <lineage>
        <taxon>Eukaryota</taxon>
        <taxon>Fungi</taxon>
        <taxon>Dikarya</taxon>
        <taxon>Basidiomycota</taxon>
        <taxon>Pucciniomycotina</taxon>
        <taxon>Pucciniomycetes</taxon>
        <taxon>Pucciniales</taxon>
        <taxon>Phakopsoraceae</taxon>
        <taxon>Phakopsora</taxon>
    </lineage>
</organism>
<dbReference type="EMBL" id="CALTRL010005775">
    <property type="protein sequence ID" value="CAH7686165.1"/>
    <property type="molecule type" value="Genomic_DNA"/>
</dbReference>
<evidence type="ECO:0000256" key="3">
    <source>
        <dbReference type="ARBA" id="ARBA00022989"/>
    </source>
</evidence>
<dbReference type="AlphaFoldDB" id="A0AAV0BHY3"/>
<evidence type="ECO:0000256" key="6">
    <source>
        <dbReference type="SAM" id="Phobius"/>
    </source>
</evidence>
<dbReference type="Pfam" id="PF03151">
    <property type="entry name" value="TPT"/>
    <property type="match status" value="1"/>
</dbReference>
<gene>
    <name evidence="8" type="ORF">PPACK8108_LOCUS20780</name>
</gene>
<feature type="region of interest" description="Disordered" evidence="5">
    <location>
        <begin position="21"/>
        <end position="64"/>
    </location>
</feature>
<evidence type="ECO:0000256" key="2">
    <source>
        <dbReference type="ARBA" id="ARBA00022692"/>
    </source>
</evidence>
<feature type="transmembrane region" description="Helical" evidence="6">
    <location>
        <begin position="93"/>
        <end position="113"/>
    </location>
</feature>
<feature type="region of interest" description="Disordered" evidence="5">
    <location>
        <begin position="151"/>
        <end position="198"/>
    </location>
</feature>
<feature type="transmembrane region" description="Helical" evidence="6">
    <location>
        <begin position="269"/>
        <end position="288"/>
    </location>
</feature>
<feature type="transmembrane region" description="Helical" evidence="6">
    <location>
        <begin position="294"/>
        <end position="318"/>
    </location>
</feature>
<feature type="compositionally biased region" description="Polar residues" evidence="5">
    <location>
        <begin position="158"/>
        <end position="171"/>
    </location>
</feature>
<feature type="transmembrane region" description="Helical" evidence="6">
    <location>
        <begin position="444"/>
        <end position="460"/>
    </location>
</feature>
<keyword evidence="4 6" id="KW-0472">Membrane</keyword>
<protein>
    <recommendedName>
        <fullName evidence="7">Sugar phosphate transporter domain-containing protein</fullName>
    </recommendedName>
</protein>
<keyword evidence="9" id="KW-1185">Reference proteome</keyword>
<feature type="domain" description="Sugar phosphate transporter" evidence="7">
    <location>
        <begin position="213"/>
        <end position="403"/>
    </location>
</feature>
<dbReference type="GO" id="GO:0016020">
    <property type="term" value="C:membrane"/>
    <property type="evidence" value="ECO:0007669"/>
    <property type="project" value="UniProtKB-SubCell"/>
</dbReference>
<evidence type="ECO:0000259" key="7">
    <source>
        <dbReference type="Pfam" id="PF03151"/>
    </source>
</evidence>
<feature type="transmembrane region" description="Helical" evidence="6">
    <location>
        <begin position="330"/>
        <end position="352"/>
    </location>
</feature>
<evidence type="ECO:0000313" key="9">
    <source>
        <dbReference type="Proteomes" id="UP001153365"/>
    </source>
</evidence>
<feature type="compositionally biased region" description="Basic and acidic residues" evidence="5">
    <location>
        <begin position="172"/>
        <end position="194"/>
    </location>
</feature>
<dbReference type="InterPro" id="IPR004853">
    <property type="entry name" value="Sugar_P_trans_dom"/>
</dbReference>
<name>A0AAV0BHY3_PHAPC</name>
<dbReference type="Proteomes" id="UP001153365">
    <property type="component" value="Unassembled WGS sequence"/>
</dbReference>
<feature type="compositionally biased region" description="Acidic residues" evidence="5">
    <location>
        <begin position="32"/>
        <end position="43"/>
    </location>
</feature>
<comment type="caution">
    <text evidence="8">The sequence shown here is derived from an EMBL/GenBank/DDBJ whole genome shotgun (WGS) entry which is preliminary data.</text>
</comment>
<feature type="transmembrane region" description="Helical" evidence="6">
    <location>
        <begin position="119"/>
        <end position="141"/>
    </location>
</feature>
<proteinExistence type="predicted"/>
<feature type="transmembrane region" description="Helical" evidence="6">
    <location>
        <begin position="358"/>
        <end position="381"/>
    </location>
</feature>
<evidence type="ECO:0000256" key="4">
    <source>
        <dbReference type="ARBA" id="ARBA00023136"/>
    </source>
</evidence>
<dbReference type="InterPro" id="IPR050186">
    <property type="entry name" value="TPT_transporter"/>
</dbReference>
<evidence type="ECO:0000256" key="5">
    <source>
        <dbReference type="SAM" id="MobiDB-lite"/>
    </source>
</evidence>